<dbReference type="AlphaFoldDB" id="A0A6G9RTB5"/>
<gene>
    <name evidence="5" type="ORF">GY169_21320</name>
</gene>
<dbReference type="InterPro" id="IPR014710">
    <property type="entry name" value="RmlC-like_jellyroll"/>
</dbReference>
<organism evidence="5 6">
    <name type="scientific">Kluyvera genomosp. 3</name>
    <dbReference type="NCBI Taxonomy" id="2774055"/>
    <lineage>
        <taxon>Bacteria</taxon>
        <taxon>Pseudomonadati</taxon>
        <taxon>Pseudomonadota</taxon>
        <taxon>Gammaproteobacteria</taxon>
        <taxon>Enterobacterales</taxon>
        <taxon>Enterobacteriaceae</taxon>
        <taxon>Kluyvera</taxon>
    </lineage>
</organism>
<dbReference type="Proteomes" id="UP000503580">
    <property type="component" value="Chromosome"/>
</dbReference>
<dbReference type="PANTHER" id="PTHR43280">
    <property type="entry name" value="ARAC-FAMILY TRANSCRIPTIONAL REGULATOR"/>
    <property type="match status" value="1"/>
</dbReference>
<evidence type="ECO:0000313" key="5">
    <source>
        <dbReference type="EMBL" id="QIR29189.1"/>
    </source>
</evidence>
<name>A0A6G9RTB5_9ENTR</name>
<proteinExistence type="predicted"/>
<keyword evidence="3" id="KW-0804">Transcription</keyword>
<sequence length="293" mass="34069">MSHYLEIPHLAREFPFRRFVHKGEVLAYPHWHKMVEIIYVTRGVLHLGVNDIPIVMRAGEIQFINAGDTHYFLASPNSERIVVQFDAFLFHGDEALQLDGQPGLRHRLSTMCTHSQQWPSATTLAMQNLLLAINREDEERTVGYKYVIKARLLEMIALIYREVPISQHHPARPLNAAAAFKSEKTLARLDRIFSYVEHHYHESLTLDDIAKFMGFNVCYFTRFFKNNTGTTFIRFLHNYRLNRAKWLLLNEDISISEVAERVGFTSVKNFHHVFKQDTGVAPRQYKKSISGIK</sequence>
<evidence type="ECO:0000313" key="6">
    <source>
        <dbReference type="Proteomes" id="UP000503580"/>
    </source>
</evidence>
<evidence type="ECO:0000256" key="2">
    <source>
        <dbReference type="ARBA" id="ARBA00023125"/>
    </source>
</evidence>
<dbReference type="PRINTS" id="PR00032">
    <property type="entry name" value="HTHARAC"/>
</dbReference>
<evidence type="ECO:0000259" key="4">
    <source>
        <dbReference type="PROSITE" id="PS01124"/>
    </source>
</evidence>
<dbReference type="Pfam" id="PF12833">
    <property type="entry name" value="HTH_18"/>
    <property type="match status" value="1"/>
</dbReference>
<dbReference type="InterPro" id="IPR020449">
    <property type="entry name" value="Tscrpt_reg_AraC-type_HTH"/>
</dbReference>
<dbReference type="SUPFAM" id="SSF46689">
    <property type="entry name" value="Homeodomain-like"/>
    <property type="match status" value="1"/>
</dbReference>
<keyword evidence="6" id="KW-1185">Reference proteome</keyword>
<dbReference type="Pfam" id="PF07883">
    <property type="entry name" value="Cupin_2"/>
    <property type="match status" value="1"/>
</dbReference>
<dbReference type="InterPro" id="IPR011051">
    <property type="entry name" value="RmlC_Cupin_sf"/>
</dbReference>
<dbReference type="GO" id="GO:0003700">
    <property type="term" value="F:DNA-binding transcription factor activity"/>
    <property type="evidence" value="ECO:0007669"/>
    <property type="project" value="InterPro"/>
</dbReference>
<dbReference type="SMART" id="SM00342">
    <property type="entry name" value="HTH_ARAC"/>
    <property type="match status" value="1"/>
</dbReference>
<evidence type="ECO:0000256" key="1">
    <source>
        <dbReference type="ARBA" id="ARBA00023015"/>
    </source>
</evidence>
<feature type="domain" description="HTH araC/xylS-type" evidence="4">
    <location>
        <begin position="190"/>
        <end position="288"/>
    </location>
</feature>
<dbReference type="PROSITE" id="PS01124">
    <property type="entry name" value="HTH_ARAC_FAMILY_2"/>
    <property type="match status" value="1"/>
</dbReference>
<dbReference type="SUPFAM" id="SSF51182">
    <property type="entry name" value="RmlC-like cupins"/>
    <property type="match status" value="1"/>
</dbReference>
<reference evidence="5 6" key="1">
    <citation type="submission" date="2020-02" db="EMBL/GenBank/DDBJ databases">
        <title>Whole genome PO2S7.</title>
        <authorList>
            <person name="Singha K.M."/>
        </authorList>
    </citation>
    <scope>NUCLEOTIDE SEQUENCE [LARGE SCALE GENOMIC DNA]</scope>
    <source>
        <strain evidence="5 6">PO2S7</strain>
    </source>
</reference>
<dbReference type="RefSeq" id="WP_167577060.1">
    <property type="nucleotide sequence ID" value="NZ_CP050321.1"/>
</dbReference>
<dbReference type="InterPro" id="IPR018062">
    <property type="entry name" value="HTH_AraC-typ_CS"/>
</dbReference>
<dbReference type="GO" id="GO:0043565">
    <property type="term" value="F:sequence-specific DNA binding"/>
    <property type="evidence" value="ECO:0007669"/>
    <property type="project" value="InterPro"/>
</dbReference>
<dbReference type="InterPro" id="IPR013096">
    <property type="entry name" value="Cupin_2"/>
</dbReference>
<dbReference type="KEGG" id="kgn:GY169_21320"/>
<dbReference type="PANTHER" id="PTHR43280:SF28">
    <property type="entry name" value="HTH-TYPE TRANSCRIPTIONAL ACTIVATOR RHAS"/>
    <property type="match status" value="1"/>
</dbReference>
<dbReference type="Gene3D" id="2.60.120.10">
    <property type="entry name" value="Jelly Rolls"/>
    <property type="match status" value="1"/>
</dbReference>
<accession>A0A6G9RTB5</accession>
<dbReference type="PROSITE" id="PS00041">
    <property type="entry name" value="HTH_ARAC_FAMILY_1"/>
    <property type="match status" value="1"/>
</dbReference>
<dbReference type="Gene3D" id="1.10.10.60">
    <property type="entry name" value="Homeodomain-like"/>
    <property type="match status" value="2"/>
</dbReference>
<keyword evidence="2" id="KW-0238">DNA-binding</keyword>
<keyword evidence="1" id="KW-0805">Transcription regulation</keyword>
<dbReference type="InterPro" id="IPR018060">
    <property type="entry name" value="HTH_AraC"/>
</dbReference>
<dbReference type="InterPro" id="IPR009057">
    <property type="entry name" value="Homeodomain-like_sf"/>
</dbReference>
<protein>
    <submittedName>
        <fullName evidence="5">Helix-turn-helix transcriptional regulator</fullName>
    </submittedName>
</protein>
<evidence type="ECO:0000256" key="3">
    <source>
        <dbReference type="ARBA" id="ARBA00023163"/>
    </source>
</evidence>
<dbReference type="EMBL" id="CP050321">
    <property type="protein sequence ID" value="QIR29189.1"/>
    <property type="molecule type" value="Genomic_DNA"/>
</dbReference>